<feature type="region of interest" description="Disordered" evidence="1">
    <location>
        <begin position="175"/>
        <end position="226"/>
    </location>
</feature>
<keyword evidence="2" id="KW-1133">Transmembrane helix</keyword>
<keyword evidence="2" id="KW-0472">Membrane</keyword>
<dbReference type="RefSeq" id="WP_229915209.1">
    <property type="nucleotide sequence ID" value="NZ_BNBE01000001.1"/>
</dbReference>
<comment type="caution">
    <text evidence="3">The sequence shown here is derived from an EMBL/GenBank/DDBJ whole genome shotgun (WGS) entry which is preliminary data.</text>
</comment>
<proteinExistence type="predicted"/>
<dbReference type="Proteomes" id="UP000632849">
    <property type="component" value="Unassembled WGS sequence"/>
</dbReference>
<protein>
    <submittedName>
        <fullName evidence="3">Uncharacterized protein</fullName>
    </submittedName>
</protein>
<feature type="transmembrane region" description="Helical" evidence="2">
    <location>
        <begin position="151"/>
        <end position="172"/>
    </location>
</feature>
<keyword evidence="2" id="KW-0812">Transmembrane</keyword>
<reference evidence="3" key="1">
    <citation type="journal article" date="2014" name="Int. J. Syst. Evol. Microbiol.">
        <title>Complete genome sequence of Corynebacterium casei LMG S-19264T (=DSM 44701T), isolated from a smear-ripened cheese.</title>
        <authorList>
            <consortium name="US DOE Joint Genome Institute (JGI-PGF)"/>
            <person name="Walter F."/>
            <person name="Albersmeier A."/>
            <person name="Kalinowski J."/>
            <person name="Ruckert C."/>
        </authorList>
    </citation>
    <scope>NUCLEOTIDE SEQUENCE</scope>
    <source>
        <strain evidence="3">JCM 4122</strain>
    </source>
</reference>
<evidence type="ECO:0000256" key="2">
    <source>
        <dbReference type="SAM" id="Phobius"/>
    </source>
</evidence>
<sequence>MIVTMIVVCEVGFWVLLAAGLGARYLLRMPRLGAGLLLCEPLLEVLLLVVSAIDLKNGAEPSWRHGLAAIYIGYTVGHGHRTVKWLDGHAAHRFGGAPPPAKPPRYGMARARHEGAIWLGSLVAGSVASALLLAAVWYVGDAGDTSKLEAAIAGVWRAVGIHGLIALSYSVWPKKAPEGEPEKTPAPPARNPERVPGPLAGHPREDATAPGGERPDPRQGSAGRSS</sequence>
<gene>
    <name evidence="3" type="ORF">GCM10017667_11330</name>
</gene>
<evidence type="ECO:0000313" key="3">
    <source>
        <dbReference type="EMBL" id="GHF84867.1"/>
    </source>
</evidence>
<evidence type="ECO:0000256" key="1">
    <source>
        <dbReference type="SAM" id="MobiDB-lite"/>
    </source>
</evidence>
<dbReference type="EMBL" id="BNBE01000001">
    <property type="protein sequence ID" value="GHF84867.1"/>
    <property type="molecule type" value="Genomic_DNA"/>
</dbReference>
<reference evidence="3" key="2">
    <citation type="submission" date="2020-09" db="EMBL/GenBank/DDBJ databases">
        <authorList>
            <person name="Sun Q."/>
            <person name="Ohkuma M."/>
        </authorList>
    </citation>
    <scope>NUCLEOTIDE SEQUENCE</scope>
    <source>
        <strain evidence="3">JCM 4122</strain>
    </source>
</reference>
<feature type="compositionally biased region" description="Basic and acidic residues" evidence="1">
    <location>
        <begin position="202"/>
        <end position="217"/>
    </location>
</feature>
<evidence type="ECO:0000313" key="4">
    <source>
        <dbReference type="Proteomes" id="UP000632849"/>
    </source>
</evidence>
<organism evidence="3 4">
    <name type="scientific">Streptomyces filamentosus</name>
    <name type="common">Streptomyces roseosporus</name>
    <dbReference type="NCBI Taxonomy" id="67294"/>
    <lineage>
        <taxon>Bacteria</taxon>
        <taxon>Bacillati</taxon>
        <taxon>Actinomycetota</taxon>
        <taxon>Actinomycetes</taxon>
        <taxon>Kitasatosporales</taxon>
        <taxon>Streptomycetaceae</taxon>
        <taxon>Streptomyces</taxon>
    </lineage>
</organism>
<keyword evidence="4" id="KW-1185">Reference proteome</keyword>
<name>A0A919BDR8_STRFL</name>
<dbReference type="AlphaFoldDB" id="A0A919BDR8"/>
<accession>A0A919BDR8</accession>
<feature type="transmembrane region" description="Helical" evidence="2">
    <location>
        <begin position="115"/>
        <end position="139"/>
    </location>
</feature>